<keyword evidence="7" id="KW-1071">Ligand-gated ion channel</keyword>
<dbReference type="Pfam" id="PF00646">
    <property type="entry name" value="F-box"/>
    <property type="match status" value="1"/>
</dbReference>
<keyword evidence="13" id="KW-1185">Reference proteome</keyword>
<evidence type="ECO:0000313" key="12">
    <source>
        <dbReference type="EMBL" id="TKA75426.1"/>
    </source>
</evidence>
<dbReference type="EMBL" id="NAJN01000293">
    <property type="protein sequence ID" value="TKA75426.1"/>
    <property type="molecule type" value="Genomic_DNA"/>
</dbReference>
<dbReference type="InterPro" id="IPR032675">
    <property type="entry name" value="LRR_dom_sf"/>
</dbReference>
<feature type="compositionally biased region" description="Polar residues" evidence="9">
    <location>
        <begin position="465"/>
        <end position="475"/>
    </location>
</feature>
<comment type="subcellular location">
    <subcellularLocation>
        <location evidence="1">Membrane</location>
        <topology evidence="1">Multi-pass membrane protein</topology>
    </subcellularLocation>
</comment>
<evidence type="ECO:0000259" key="10">
    <source>
        <dbReference type="PROSITE" id="PS50042"/>
    </source>
</evidence>
<keyword evidence="3" id="KW-0812">Transmembrane</keyword>
<dbReference type="STRING" id="331657.A0A4U0XH90"/>
<gene>
    <name evidence="12" type="ORF">B0A49_05039</name>
</gene>
<evidence type="ECO:0000256" key="2">
    <source>
        <dbReference type="ARBA" id="ARBA00022448"/>
    </source>
</evidence>
<dbReference type="GO" id="GO:0044877">
    <property type="term" value="F:protein-containing complex binding"/>
    <property type="evidence" value="ECO:0007669"/>
    <property type="project" value="TreeGrafter"/>
</dbReference>
<name>A0A4U0XH90_9PEZI</name>
<dbReference type="SMART" id="SM00367">
    <property type="entry name" value="LRR_CC"/>
    <property type="match status" value="4"/>
</dbReference>
<dbReference type="GO" id="GO:0005221">
    <property type="term" value="F:intracellularly cyclic nucleotide-activated monoatomic cation channel activity"/>
    <property type="evidence" value="ECO:0007669"/>
    <property type="project" value="InterPro"/>
</dbReference>
<feature type="domain" description="Cyclic nucleotide-binding" evidence="10">
    <location>
        <begin position="233"/>
        <end position="370"/>
    </location>
</feature>
<dbReference type="InterPro" id="IPR001810">
    <property type="entry name" value="F-box_dom"/>
</dbReference>
<comment type="caution">
    <text evidence="12">The sequence shown here is derived from an EMBL/GenBank/DDBJ whole genome shotgun (WGS) entry which is preliminary data.</text>
</comment>
<protein>
    <recommendedName>
        <fullName evidence="14">Cyclic nucleotide-binding domain-containing protein</fullName>
    </recommendedName>
</protein>
<proteinExistence type="predicted"/>
<evidence type="ECO:0000256" key="6">
    <source>
        <dbReference type="ARBA" id="ARBA00023136"/>
    </source>
</evidence>
<evidence type="ECO:0000259" key="11">
    <source>
        <dbReference type="PROSITE" id="PS50181"/>
    </source>
</evidence>
<dbReference type="InterPro" id="IPR014710">
    <property type="entry name" value="RmlC-like_jellyroll"/>
</dbReference>
<feature type="region of interest" description="Disordered" evidence="9">
    <location>
        <begin position="406"/>
        <end position="522"/>
    </location>
</feature>
<feature type="domain" description="F-box" evidence="11">
    <location>
        <begin position="528"/>
        <end position="569"/>
    </location>
</feature>
<dbReference type="Pfam" id="PF16643">
    <property type="entry name" value="cNMPbd_u2"/>
    <property type="match status" value="1"/>
</dbReference>
<organism evidence="12 13">
    <name type="scientific">Cryomyces minteri</name>
    <dbReference type="NCBI Taxonomy" id="331657"/>
    <lineage>
        <taxon>Eukaryota</taxon>
        <taxon>Fungi</taxon>
        <taxon>Dikarya</taxon>
        <taxon>Ascomycota</taxon>
        <taxon>Pezizomycotina</taxon>
        <taxon>Dothideomycetes</taxon>
        <taxon>Dothideomycetes incertae sedis</taxon>
        <taxon>Cryomyces</taxon>
    </lineage>
</organism>
<keyword evidence="8" id="KW-0407">Ion channel</keyword>
<dbReference type="PANTHER" id="PTHR45638">
    <property type="entry name" value="CYCLIC NUCLEOTIDE-GATED CATION CHANNEL SUBUNIT A"/>
    <property type="match status" value="1"/>
</dbReference>
<dbReference type="InterPro" id="IPR000595">
    <property type="entry name" value="cNMP-bd_dom"/>
</dbReference>
<evidence type="ECO:0000256" key="7">
    <source>
        <dbReference type="ARBA" id="ARBA00023286"/>
    </source>
</evidence>
<dbReference type="InterPro" id="IPR018490">
    <property type="entry name" value="cNMP-bd_dom_sf"/>
</dbReference>
<dbReference type="SUPFAM" id="SSF51206">
    <property type="entry name" value="cAMP-binding domain-like"/>
    <property type="match status" value="2"/>
</dbReference>
<dbReference type="AlphaFoldDB" id="A0A4U0XH90"/>
<evidence type="ECO:0000256" key="4">
    <source>
        <dbReference type="ARBA" id="ARBA00022989"/>
    </source>
</evidence>
<dbReference type="PROSITE" id="PS50042">
    <property type="entry name" value="CNMP_BINDING_3"/>
    <property type="match status" value="2"/>
</dbReference>
<dbReference type="SUPFAM" id="SSF52047">
    <property type="entry name" value="RNI-like"/>
    <property type="match status" value="1"/>
</dbReference>
<feature type="region of interest" description="Disordered" evidence="9">
    <location>
        <begin position="678"/>
        <end position="704"/>
    </location>
</feature>
<dbReference type="Gene3D" id="2.60.120.10">
    <property type="entry name" value="Jelly Rolls"/>
    <property type="match status" value="2"/>
</dbReference>
<dbReference type="InterPro" id="IPR018488">
    <property type="entry name" value="cNMP-bd_CS"/>
</dbReference>
<feature type="region of interest" description="Disordered" evidence="9">
    <location>
        <begin position="286"/>
        <end position="306"/>
    </location>
</feature>
<evidence type="ECO:0008006" key="14">
    <source>
        <dbReference type="Google" id="ProtNLM"/>
    </source>
</evidence>
<evidence type="ECO:0000256" key="1">
    <source>
        <dbReference type="ARBA" id="ARBA00004141"/>
    </source>
</evidence>
<dbReference type="PANTHER" id="PTHR45638:SF24">
    <property type="entry name" value="CYCLIC NUCLEOTIDE-BINDING DOMAIN PROTEIN (AFU_ORTHOLOGUE AFUA_2G03170)"/>
    <property type="match status" value="1"/>
</dbReference>
<keyword evidence="2" id="KW-0813">Transport</keyword>
<evidence type="ECO:0000256" key="9">
    <source>
        <dbReference type="SAM" id="MobiDB-lite"/>
    </source>
</evidence>
<dbReference type="Proteomes" id="UP000308768">
    <property type="component" value="Unassembled WGS sequence"/>
</dbReference>
<dbReference type="InterPro" id="IPR050866">
    <property type="entry name" value="CNG_cation_channel"/>
</dbReference>
<accession>A0A4U0XH90</accession>
<keyword evidence="5" id="KW-0406">Ion transport</keyword>
<dbReference type="FunFam" id="2.60.120.10:FF:000057">
    <property type="entry name" value="Cyclic nucleotide-binding domain protein"/>
    <property type="match status" value="1"/>
</dbReference>
<evidence type="ECO:0000256" key="5">
    <source>
        <dbReference type="ARBA" id="ARBA00023065"/>
    </source>
</evidence>
<dbReference type="GO" id="GO:0016020">
    <property type="term" value="C:membrane"/>
    <property type="evidence" value="ECO:0007669"/>
    <property type="project" value="UniProtKB-SubCell"/>
</dbReference>
<evidence type="ECO:0000313" key="13">
    <source>
        <dbReference type="Proteomes" id="UP000308768"/>
    </source>
</evidence>
<dbReference type="SMART" id="SM00100">
    <property type="entry name" value="cNMP"/>
    <property type="match status" value="2"/>
</dbReference>
<dbReference type="CDD" id="cd00038">
    <property type="entry name" value="CAP_ED"/>
    <property type="match status" value="2"/>
</dbReference>
<dbReference type="SMART" id="SM00256">
    <property type="entry name" value="FBOX"/>
    <property type="match status" value="1"/>
</dbReference>
<keyword evidence="6" id="KW-0472">Membrane</keyword>
<dbReference type="Gene3D" id="3.80.10.10">
    <property type="entry name" value="Ribonuclease Inhibitor"/>
    <property type="match status" value="2"/>
</dbReference>
<dbReference type="OrthoDB" id="421226at2759"/>
<evidence type="ECO:0000256" key="3">
    <source>
        <dbReference type="ARBA" id="ARBA00022692"/>
    </source>
</evidence>
<feature type="compositionally biased region" description="Basic residues" evidence="9">
    <location>
        <begin position="509"/>
        <end position="522"/>
    </location>
</feature>
<dbReference type="PROSITE" id="PS50181">
    <property type="entry name" value="FBOX"/>
    <property type="match status" value="1"/>
</dbReference>
<reference evidence="12 13" key="1">
    <citation type="submission" date="2017-03" db="EMBL/GenBank/DDBJ databases">
        <title>Genomes of endolithic fungi from Antarctica.</title>
        <authorList>
            <person name="Coleine C."/>
            <person name="Masonjones S."/>
            <person name="Stajich J.E."/>
        </authorList>
    </citation>
    <scope>NUCLEOTIDE SEQUENCE [LARGE SCALE GENOMIC DNA]</scope>
    <source>
        <strain evidence="12 13">CCFEE 5187</strain>
    </source>
</reference>
<keyword evidence="4" id="KW-1133">Transmembrane helix</keyword>
<dbReference type="Pfam" id="PF00027">
    <property type="entry name" value="cNMP_binding"/>
    <property type="match status" value="2"/>
</dbReference>
<sequence>MRPSPLTASTIQGLPLDLLDRLRNFPLFLSAPDSFLAAIGTHLRPQLYQPHDYILTEGDDAKAMYWLVRGAVRVTSRDGESTYAELKPGAFFGEIGILMDIPRTATIVANLRSLVVRLNKEDLQKELPNYPAVERAIREEAVERLAILERKKKESGYGASVDPAKGSARSAKRPRDRMAGDVEMGDVGAVRDGEALSNKKRKSPSPSLADAAASSAIGSGPLTIRQLLKELPLFSGLPPEILHFLGVNAQPRTYPPFTDIIKQNSQGRDVYFIVKGEVEVVTEKPTDKHHMTAARTPGTVTGGPHQVKARLKPGQYFGEVTSLSLAPRRTATVRTISSVECLMISGNVLDELWQRCSPDLRRQVECEARRRLQAAEDGDVVMVDVVDGTPAINELAIADIGPRISTKSGTSRVTFSDETRESPETSEDEKPVIEPSDPDPFLSIGLDNIRSRSRRGSLALPSPSGPQVSPNDSQNRTSPSLSPPTTSSSPLKPRSKPVHEATTPERQKSLKRPKVIHRRPSRHGKGILPDKMLVSVFQYLDVYRLMQLRLVSMHWLKLLSSSPEILHTLDLTPYNRHITDAVLSNIICPFVGPRPRFIDLSNCFHVTDEGFGVLASTCGANVTAWRMKSVWDVTGQAVLDMSNKAKGLEEIDLSNCRKVTDNLLARIVGWVVPEMQTQTQQSQQQQHRGHPMKTRNGVRQPAPNQVQNQQAQQVPADTATEVLSLGCPNLTHLNVAFCGSAVSDSSLRSIGLHLLELKQLSVRGCVRVTGTGVEAVVDGCRELEFFDVSQCKNLKGWLDGGGIERKGRGVRFETVADGRWRDHR</sequence>
<feature type="compositionally biased region" description="Basic and acidic residues" evidence="9">
    <location>
        <begin position="497"/>
        <end position="508"/>
    </location>
</feature>
<feature type="region of interest" description="Disordered" evidence="9">
    <location>
        <begin position="157"/>
        <end position="214"/>
    </location>
</feature>
<feature type="compositionally biased region" description="Basic and acidic residues" evidence="9">
    <location>
        <begin position="415"/>
        <end position="432"/>
    </location>
</feature>
<feature type="domain" description="Cyclic nucleotide-binding" evidence="10">
    <location>
        <begin position="27"/>
        <end position="144"/>
    </location>
</feature>
<dbReference type="PROSITE" id="PS00889">
    <property type="entry name" value="CNMP_BINDING_2"/>
    <property type="match status" value="1"/>
</dbReference>
<dbReference type="InterPro" id="IPR006553">
    <property type="entry name" value="Leu-rich_rpt_Cys-con_subtyp"/>
</dbReference>
<feature type="compositionally biased region" description="Low complexity" evidence="9">
    <location>
        <begin position="476"/>
        <end position="492"/>
    </location>
</feature>
<feature type="compositionally biased region" description="Low complexity" evidence="9">
    <location>
        <begin position="204"/>
        <end position="214"/>
    </location>
</feature>
<evidence type="ECO:0000256" key="8">
    <source>
        <dbReference type="ARBA" id="ARBA00023303"/>
    </source>
</evidence>